<feature type="transmembrane region" description="Helical" evidence="1">
    <location>
        <begin position="907"/>
        <end position="927"/>
    </location>
</feature>
<dbReference type="AlphaFoldDB" id="A0A1X4JMG7"/>
<feature type="transmembrane region" description="Helical" evidence="1">
    <location>
        <begin position="242"/>
        <end position="261"/>
    </location>
</feature>
<dbReference type="Pfam" id="PF09586">
    <property type="entry name" value="YfhO"/>
    <property type="match status" value="1"/>
</dbReference>
<organism evidence="2 3">
    <name type="scientific">Weissella cibaria</name>
    <dbReference type="NCBI Taxonomy" id="137591"/>
    <lineage>
        <taxon>Bacteria</taxon>
        <taxon>Bacillati</taxon>
        <taxon>Bacillota</taxon>
        <taxon>Bacilli</taxon>
        <taxon>Lactobacillales</taxon>
        <taxon>Lactobacillaceae</taxon>
        <taxon>Weissella</taxon>
    </lineage>
</organism>
<reference evidence="2 3" key="1">
    <citation type="submission" date="2017-04" db="EMBL/GenBank/DDBJ databases">
        <title>The genome sequence of Weissella cibaria isolated from wild Drosophila.</title>
        <authorList>
            <person name="Ricks N.J."/>
            <person name="Carroll C."/>
            <person name="Walters A."/>
            <person name="Newell P.D."/>
            <person name="Chaston J.M."/>
        </authorList>
    </citation>
    <scope>NUCLEOTIDE SEQUENCE [LARGE SCALE GENOMIC DNA]</scope>
    <source>
        <strain evidence="2 3">DmW_103</strain>
    </source>
</reference>
<sequence>MMIFDNSKLRIKDLLWTIAVVGIVIISTFGLLILSGKSMLVTDDAFRQYLPIFKDFRTMVWSFIQHPFRVGTWSWNLGTGQDWFTAYSYYIVGDPFAYLILFFSTAHIAMGYQLIIGLKLIAAGVSFSFMASKFGFKGGTLVVGSISYVFATFGFYAAINHSPFLTALIYLPILIVGVERIFFDGNYKLILITIPLLILNSFYWGIVLALVTLIVFVVQFFIERNKITAEGINAIGFWLKSILLISLAVGIAAVFLVPVYITLHNSPRAGRGLLNTPALYGISYYLRLLTIPVGVTGTGTPLMAYLQGFSSGAVTLGFAWLLTNIKKYKVVSVLLLLSTVALMFPCFAVVFSLGNMPTNRWMFVLFVLPILGFMSLMTATEQEKQTQKRRMAFVLLVFVILAMPSFYLQGISLSTVINITVAFIGYVVIFALAEPHTKILRVSALVVISMILSLNIGIFSSKNSTVNVSFINRNSLTKRLDLPIDVAKVLSNKHDVHTIYDKQTSYDFFGFGILNDFLSPAHSIGTYVSTAMPSMIKFGMDNKIAGTLASYPIRHLDDRYLLAMSLGANYSIGSDTSGVSKFPGSKRLSHDGQYSLFSNPFSKREAWYAHNNQVYSLDRFKKATPAEKEIMLIHGVASNNNVKDSNEEGNLGVVKNVSLKNVNTKNLKVLRDKVIVRNYKANSVVRIPVSDDNVGVGTQQLLLEYKNLKVTPISKFMQWKETAEIQNGSLSKFDKIQSFENVLLSDDTPWKMSFTVPGYGKTAIAQNSVWAGANFVEQTEGVMNAGISTRNNKIQYIDVTFDHSGDFAFNFSVEKTNLSAANKQLEKISSTNNTAELVNKTHSSVDVKLSGENGIVITNIPFSSGWQVKNKNSGAKLIEVNDGFLGLKVTKDTKNVHLKYSTPGLKAGFIISLVSLIVLVTMLKFVFVKRGN</sequence>
<evidence type="ECO:0008006" key="4">
    <source>
        <dbReference type="Google" id="ProtNLM"/>
    </source>
</evidence>
<dbReference type="RefSeq" id="WP_085638596.1">
    <property type="nucleotide sequence ID" value="NZ_NDXJ01000005.1"/>
</dbReference>
<feature type="transmembrane region" description="Helical" evidence="1">
    <location>
        <begin position="134"/>
        <end position="158"/>
    </location>
</feature>
<feature type="transmembrane region" description="Helical" evidence="1">
    <location>
        <begin position="360"/>
        <end position="379"/>
    </location>
</feature>
<feature type="transmembrane region" description="Helical" evidence="1">
    <location>
        <begin position="391"/>
        <end position="407"/>
    </location>
</feature>
<keyword evidence="1" id="KW-0812">Transmembrane</keyword>
<feature type="transmembrane region" description="Helical" evidence="1">
    <location>
        <begin position="164"/>
        <end position="182"/>
    </location>
</feature>
<evidence type="ECO:0000256" key="1">
    <source>
        <dbReference type="SAM" id="Phobius"/>
    </source>
</evidence>
<dbReference type="PANTHER" id="PTHR38454">
    <property type="entry name" value="INTEGRAL MEMBRANE PROTEIN-RELATED"/>
    <property type="match status" value="1"/>
</dbReference>
<dbReference type="Proteomes" id="UP000193588">
    <property type="component" value="Unassembled WGS sequence"/>
</dbReference>
<name>A0A1X4JMG7_9LACO</name>
<protein>
    <recommendedName>
        <fullName evidence="4">YfhO family protein</fullName>
    </recommendedName>
</protein>
<feature type="transmembrane region" description="Helical" evidence="1">
    <location>
        <begin position="302"/>
        <end position="322"/>
    </location>
</feature>
<feature type="transmembrane region" description="Helical" evidence="1">
    <location>
        <begin position="413"/>
        <end position="432"/>
    </location>
</feature>
<dbReference type="InterPro" id="IPR018580">
    <property type="entry name" value="Uncharacterised_YfhO"/>
</dbReference>
<dbReference type="EMBL" id="NDXJ01000005">
    <property type="protein sequence ID" value="OSP89964.1"/>
    <property type="molecule type" value="Genomic_DNA"/>
</dbReference>
<comment type="caution">
    <text evidence="2">The sequence shown here is derived from an EMBL/GenBank/DDBJ whole genome shotgun (WGS) entry which is preliminary data.</text>
</comment>
<keyword evidence="1" id="KW-1133">Transmembrane helix</keyword>
<accession>A0A1X4JMG7</accession>
<feature type="transmembrane region" description="Helical" evidence="1">
    <location>
        <begin position="439"/>
        <end position="459"/>
    </location>
</feature>
<feature type="transmembrane region" description="Helical" evidence="1">
    <location>
        <begin position="189"/>
        <end position="222"/>
    </location>
</feature>
<feature type="transmembrane region" description="Helical" evidence="1">
    <location>
        <begin position="96"/>
        <end position="122"/>
    </location>
</feature>
<evidence type="ECO:0000313" key="2">
    <source>
        <dbReference type="EMBL" id="OSP89964.1"/>
    </source>
</evidence>
<dbReference type="PANTHER" id="PTHR38454:SF1">
    <property type="entry name" value="INTEGRAL MEMBRANE PROTEIN"/>
    <property type="match status" value="1"/>
</dbReference>
<feature type="transmembrane region" description="Helical" evidence="1">
    <location>
        <begin position="273"/>
        <end position="290"/>
    </location>
</feature>
<gene>
    <name evidence="2" type="ORF">B9D04_05435</name>
</gene>
<proteinExistence type="predicted"/>
<evidence type="ECO:0000313" key="3">
    <source>
        <dbReference type="Proteomes" id="UP000193588"/>
    </source>
</evidence>
<feature type="transmembrane region" description="Helical" evidence="1">
    <location>
        <begin position="334"/>
        <end position="354"/>
    </location>
</feature>
<feature type="transmembrane region" description="Helical" evidence="1">
    <location>
        <begin position="14"/>
        <end position="34"/>
    </location>
</feature>
<keyword evidence="1" id="KW-0472">Membrane</keyword>